<sequence length="94" mass="10166">MCIPSLECIVVSAAGVGHIDLAECRHRGIEVANAGDVFSDDTSDYALGLLIDVLRKVSASDRFVRKGLWPDVGEFRLGSGVIFGWIALSFAFHQ</sequence>
<dbReference type="SUPFAM" id="SSF52283">
    <property type="entry name" value="Formate/glycerate dehydrogenase catalytic domain-like"/>
    <property type="match status" value="1"/>
</dbReference>
<dbReference type="InterPro" id="IPR050223">
    <property type="entry name" value="D-isomer_2-hydroxyacid_DH"/>
</dbReference>
<dbReference type="GO" id="GO:0016618">
    <property type="term" value="F:hydroxypyruvate reductase [NAD(P)H] activity"/>
    <property type="evidence" value="ECO:0007669"/>
    <property type="project" value="TreeGrafter"/>
</dbReference>
<name>A0AAD3SE35_NEPGR</name>
<dbReference type="EMBL" id="BSYO01000009">
    <property type="protein sequence ID" value="GMH09457.1"/>
    <property type="molecule type" value="Genomic_DNA"/>
</dbReference>
<dbReference type="PANTHER" id="PTHR10996">
    <property type="entry name" value="2-HYDROXYACID DEHYDROGENASE-RELATED"/>
    <property type="match status" value="1"/>
</dbReference>
<reference evidence="3" key="1">
    <citation type="submission" date="2023-05" db="EMBL/GenBank/DDBJ databases">
        <title>Nepenthes gracilis genome sequencing.</title>
        <authorList>
            <person name="Fukushima K."/>
        </authorList>
    </citation>
    <scope>NUCLEOTIDE SEQUENCE</scope>
    <source>
        <strain evidence="3">SING2019-196</strain>
    </source>
</reference>
<dbReference type="Pfam" id="PF00389">
    <property type="entry name" value="2-Hacid_dh"/>
    <property type="match status" value="1"/>
</dbReference>
<evidence type="ECO:0000313" key="4">
    <source>
        <dbReference type="Proteomes" id="UP001279734"/>
    </source>
</evidence>
<dbReference type="Gene3D" id="3.40.50.720">
    <property type="entry name" value="NAD(P)-binding Rossmann-like Domain"/>
    <property type="match status" value="2"/>
</dbReference>
<dbReference type="GO" id="GO:0030267">
    <property type="term" value="F:glyoxylate reductase (NADPH) activity"/>
    <property type="evidence" value="ECO:0007669"/>
    <property type="project" value="TreeGrafter"/>
</dbReference>
<dbReference type="GO" id="GO:0005829">
    <property type="term" value="C:cytosol"/>
    <property type="evidence" value="ECO:0007669"/>
    <property type="project" value="TreeGrafter"/>
</dbReference>
<dbReference type="GO" id="GO:0051287">
    <property type="term" value="F:NAD binding"/>
    <property type="evidence" value="ECO:0007669"/>
    <property type="project" value="InterPro"/>
</dbReference>
<protein>
    <recommendedName>
        <fullName evidence="2">D-isomer specific 2-hydroxyacid dehydrogenase catalytic domain-containing protein</fullName>
    </recommendedName>
</protein>
<keyword evidence="4" id="KW-1185">Reference proteome</keyword>
<dbReference type="Proteomes" id="UP001279734">
    <property type="component" value="Unassembled WGS sequence"/>
</dbReference>
<dbReference type="InterPro" id="IPR006139">
    <property type="entry name" value="D-isomer_2_OHA_DH_cat_dom"/>
</dbReference>
<keyword evidence="1" id="KW-0560">Oxidoreductase</keyword>
<evidence type="ECO:0000256" key="1">
    <source>
        <dbReference type="ARBA" id="ARBA00023002"/>
    </source>
</evidence>
<dbReference type="AlphaFoldDB" id="A0AAD3SE35"/>
<accession>A0AAD3SE35</accession>
<comment type="caution">
    <text evidence="3">The sequence shown here is derived from an EMBL/GenBank/DDBJ whole genome shotgun (WGS) entry which is preliminary data.</text>
</comment>
<dbReference type="PANTHER" id="PTHR10996:SF268">
    <property type="entry name" value="GLYOXYLATE_HYDROXYPYRUVATE REDUCTASE HPR3"/>
    <property type="match status" value="1"/>
</dbReference>
<feature type="domain" description="D-isomer specific 2-hydroxyacid dehydrogenase catalytic" evidence="2">
    <location>
        <begin position="4"/>
        <end position="46"/>
    </location>
</feature>
<evidence type="ECO:0000259" key="2">
    <source>
        <dbReference type="Pfam" id="PF00389"/>
    </source>
</evidence>
<organism evidence="3 4">
    <name type="scientific">Nepenthes gracilis</name>
    <name type="common">Slender pitcher plant</name>
    <dbReference type="NCBI Taxonomy" id="150966"/>
    <lineage>
        <taxon>Eukaryota</taxon>
        <taxon>Viridiplantae</taxon>
        <taxon>Streptophyta</taxon>
        <taxon>Embryophyta</taxon>
        <taxon>Tracheophyta</taxon>
        <taxon>Spermatophyta</taxon>
        <taxon>Magnoliopsida</taxon>
        <taxon>eudicotyledons</taxon>
        <taxon>Gunneridae</taxon>
        <taxon>Pentapetalae</taxon>
        <taxon>Caryophyllales</taxon>
        <taxon>Nepenthaceae</taxon>
        <taxon>Nepenthes</taxon>
    </lineage>
</organism>
<gene>
    <name evidence="3" type="ORF">Nepgr_011298</name>
</gene>
<proteinExistence type="predicted"/>
<evidence type="ECO:0000313" key="3">
    <source>
        <dbReference type="EMBL" id="GMH09457.1"/>
    </source>
</evidence>